<keyword evidence="1" id="KW-0229">DNA integration</keyword>
<dbReference type="CDD" id="cd00796">
    <property type="entry name" value="INT_Rci_Hp1_C"/>
    <property type="match status" value="1"/>
</dbReference>
<dbReference type="PROSITE" id="PS51898">
    <property type="entry name" value="TYR_RECOMBINASE"/>
    <property type="match status" value="1"/>
</dbReference>
<dbReference type="InterPro" id="IPR013762">
    <property type="entry name" value="Integrase-like_cat_sf"/>
</dbReference>
<keyword evidence="2" id="KW-0238">DNA-binding</keyword>
<keyword evidence="3" id="KW-0233">DNA recombination</keyword>
<dbReference type="Proteomes" id="UP000182258">
    <property type="component" value="Unassembled WGS sequence"/>
</dbReference>
<name>A0A1I1HTX0_9HYPH</name>
<evidence type="ECO:0000313" key="6">
    <source>
        <dbReference type="Proteomes" id="UP000182258"/>
    </source>
</evidence>
<dbReference type="GO" id="GO:0003677">
    <property type="term" value="F:DNA binding"/>
    <property type="evidence" value="ECO:0007669"/>
    <property type="project" value="UniProtKB-KW"/>
</dbReference>
<dbReference type="GO" id="GO:0006310">
    <property type="term" value="P:DNA recombination"/>
    <property type="evidence" value="ECO:0007669"/>
    <property type="project" value="UniProtKB-KW"/>
</dbReference>
<reference evidence="5 6" key="1">
    <citation type="submission" date="2016-10" db="EMBL/GenBank/DDBJ databases">
        <authorList>
            <person name="de Groot N.N."/>
        </authorList>
    </citation>
    <scope>NUCLEOTIDE SEQUENCE [LARGE SCALE GENOMIC DNA]</scope>
    <source>
        <strain evidence="5 6">CGMCC 1.10210</strain>
    </source>
</reference>
<dbReference type="PANTHER" id="PTHR30349">
    <property type="entry name" value="PHAGE INTEGRASE-RELATED"/>
    <property type="match status" value="1"/>
</dbReference>
<dbReference type="InterPro" id="IPR010998">
    <property type="entry name" value="Integrase_recombinase_N"/>
</dbReference>
<dbReference type="STRING" id="728005.SAMN04488059_103148"/>
<evidence type="ECO:0000256" key="2">
    <source>
        <dbReference type="ARBA" id="ARBA00023125"/>
    </source>
</evidence>
<dbReference type="InterPro" id="IPR011010">
    <property type="entry name" value="DNA_brk_join_enz"/>
</dbReference>
<evidence type="ECO:0000259" key="4">
    <source>
        <dbReference type="PROSITE" id="PS51898"/>
    </source>
</evidence>
<dbReference type="AlphaFoldDB" id="A0A1I1HTX0"/>
<dbReference type="Pfam" id="PF00589">
    <property type="entry name" value="Phage_integrase"/>
    <property type="match status" value="1"/>
</dbReference>
<dbReference type="InterPro" id="IPR050090">
    <property type="entry name" value="Tyrosine_recombinase_XerCD"/>
</dbReference>
<dbReference type="Gene3D" id="1.10.443.10">
    <property type="entry name" value="Intergrase catalytic core"/>
    <property type="match status" value="1"/>
</dbReference>
<sequence>MARLRGKRWQADVRDADGFRLRPTFGTEEEAIAWEDGARWAVEAGSPLPPTRNLTRPNGARDLSLLGNCFDHVWRTDWANLKSAKTAGINAKTIVEHYGRHKRLAEITAADIAELKIDLAETGLSSATVNRKVAALSKLLKVAHEAGAIPAMPAIRWNREEKTKYRYLDTTEERVLLNYWIASGHEDMHDLTALLIDTGARCWSEMRPVRWDAFGPNFSSITFWLTKTGKPRTVPLTKRSRAILAQRKKLMPGTLGPFAGLHRSTMVERWRQMKGVLSYEDVNPHTLRHTCCTRLVLGGVDVKRVMEWMGHSSINTTMRYMQLKPSGLEDVLHVLENAG</sequence>
<dbReference type="PANTHER" id="PTHR30349:SF94">
    <property type="entry name" value="INTEGRASE_RECOMBINASE HI_1414-RELATED"/>
    <property type="match status" value="1"/>
</dbReference>
<evidence type="ECO:0000256" key="3">
    <source>
        <dbReference type="ARBA" id="ARBA00023172"/>
    </source>
</evidence>
<evidence type="ECO:0000256" key="1">
    <source>
        <dbReference type="ARBA" id="ARBA00022908"/>
    </source>
</evidence>
<organism evidence="5 6">
    <name type="scientific">Devosia psychrophila</name>
    <dbReference type="NCBI Taxonomy" id="728005"/>
    <lineage>
        <taxon>Bacteria</taxon>
        <taxon>Pseudomonadati</taxon>
        <taxon>Pseudomonadota</taxon>
        <taxon>Alphaproteobacteria</taxon>
        <taxon>Hyphomicrobiales</taxon>
        <taxon>Devosiaceae</taxon>
        <taxon>Devosia</taxon>
    </lineage>
</organism>
<dbReference type="SUPFAM" id="SSF56349">
    <property type="entry name" value="DNA breaking-rejoining enzymes"/>
    <property type="match status" value="1"/>
</dbReference>
<dbReference type="GO" id="GO:0015074">
    <property type="term" value="P:DNA integration"/>
    <property type="evidence" value="ECO:0007669"/>
    <property type="project" value="UniProtKB-KW"/>
</dbReference>
<dbReference type="Gene3D" id="1.10.150.130">
    <property type="match status" value="1"/>
</dbReference>
<dbReference type="EMBL" id="FOMB01000003">
    <property type="protein sequence ID" value="SFC24893.1"/>
    <property type="molecule type" value="Genomic_DNA"/>
</dbReference>
<dbReference type="InterPro" id="IPR002104">
    <property type="entry name" value="Integrase_catalytic"/>
</dbReference>
<accession>A0A1I1HTX0</accession>
<gene>
    <name evidence="5" type="ORF">SAMN04488059_103148</name>
</gene>
<protein>
    <submittedName>
        <fullName evidence="5">Site-specific recombinase XerD</fullName>
    </submittedName>
</protein>
<evidence type="ECO:0000313" key="5">
    <source>
        <dbReference type="EMBL" id="SFC24893.1"/>
    </source>
</evidence>
<proteinExistence type="predicted"/>
<feature type="domain" description="Tyr recombinase" evidence="4">
    <location>
        <begin position="163"/>
        <end position="333"/>
    </location>
</feature>